<accession>A0A9Q8SMH1</accession>
<feature type="region of interest" description="Disordered" evidence="1">
    <location>
        <begin position="75"/>
        <end position="94"/>
    </location>
</feature>
<protein>
    <submittedName>
        <fullName evidence="2">Uncharacterized protein</fullName>
    </submittedName>
</protein>
<keyword evidence="3" id="KW-1185">Reference proteome</keyword>
<evidence type="ECO:0000313" key="2">
    <source>
        <dbReference type="EMBL" id="UQC79948.1"/>
    </source>
</evidence>
<evidence type="ECO:0000313" key="3">
    <source>
        <dbReference type="Proteomes" id="UP000830671"/>
    </source>
</evidence>
<dbReference type="RefSeq" id="XP_049141579.1">
    <property type="nucleotide sequence ID" value="XM_049284436.1"/>
</dbReference>
<dbReference type="KEGG" id="clup:CLUP02_05429"/>
<reference evidence="2" key="1">
    <citation type="journal article" date="2021" name="Mol. Plant Microbe Interact.">
        <title>Complete Genome Sequence of the Plant-Pathogenic Fungus Colletotrichum lupini.</title>
        <authorList>
            <person name="Baroncelli R."/>
            <person name="Pensec F."/>
            <person name="Da Lio D."/>
            <person name="Boufleur T."/>
            <person name="Vicente I."/>
            <person name="Sarrocco S."/>
            <person name="Picot A."/>
            <person name="Baraldi E."/>
            <person name="Sukno S."/>
            <person name="Thon M."/>
            <person name="Le Floch G."/>
        </authorList>
    </citation>
    <scope>NUCLEOTIDE SEQUENCE</scope>
    <source>
        <strain evidence="2">IMI 504893</strain>
    </source>
</reference>
<dbReference type="GeneID" id="73339446"/>
<dbReference type="Proteomes" id="UP000830671">
    <property type="component" value="Chromosome 3"/>
</dbReference>
<feature type="region of interest" description="Disordered" evidence="1">
    <location>
        <begin position="117"/>
        <end position="138"/>
    </location>
</feature>
<organism evidence="2 3">
    <name type="scientific">Colletotrichum lupini</name>
    <dbReference type="NCBI Taxonomy" id="145971"/>
    <lineage>
        <taxon>Eukaryota</taxon>
        <taxon>Fungi</taxon>
        <taxon>Dikarya</taxon>
        <taxon>Ascomycota</taxon>
        <taxon>Pezizomycotina</taxon>
        <taxon>Sordariomycetes</taxon>
        <taxon>Hypocreomycetidae</taxon>
        <taxon>Glomerellales</taxon>
        <taxon>Glomerellaceae</taxon>
        <taxon>Colletotrichum</taxon>
        <taxon>Colletotrichum acutatum species complex</taxon>
    </lineage>
</organism>
<sequence length="173" mass="19145">MIQVYKAFKASSESNPITGNSNQLAPSQQVSNPSPFSKSHHNYSVQSVINTIYPNYIPTLRAPVLAPDRAPATSVHRVSSLPPRRDLSPLAQNHKIPMCEISEESRTKNKLLKVRAPARPKLAHPSPPSPSIRLVKPSSWEEPASPKLCLLPQESTLKMMVGNRRDCTFVMAM</sequence>
<name>A0A9Q8SMH1_9PEZI</name>
<feature type="region of interest" description="Disordered" evidence="1">
    <location>
        <begin position="12"/>
        <end position="40"/>
    </location>
</feature>
<proteinExistence type="predicted"/>
<gene>
    <name evidence="2" type="ORF">CLUP02_05429</name>
</gene>
<dbReference type="EMBL" id="CP019475">
    <property type="protein sequence ID" value="UQC79948.1"/>
    <property type="molecule type" value="Genomic_DNA"/>
</dbReference>
<dbReference type="AlphaFoldDB" id="A0A9Q8SMH1"/>
<evidence type="ECO:0000256" key="1">
    <source>
        <dbReference type="SAM" id="MobiDB-lite"/>
    </source>
</evidence>